<dbReference type="InterPro" id="IPR011989">
    <property type="entry name" value="ARM-like"/>
</dbReference>
<dbReference type="SUPFAM" id="SSF56112">
    <property type="entry name" value="Protein kinase-like (PK-like)"/>
    <property type="match status" value="1"/>
</dbReference>
<dbReference type="VEuPathDB" id="FungiDB:BLGHR1_11064"/>
<evidence type="ECO:0000313" key="3">
    <source>
        <dbReference type="EMBL" id="SZF00330.1"/>
    </source>
</evidence>
<reference evidence="3 4" key="1">
    <citation type="submission" date="2017-11" db="EMBL/GenBank/DDBJ databases">
        <authorList>
            <person name="Kracher B."/>
        </authorList>
    </citation>
    <scope>NUCLEOTIDE SEQUENCE [LARGE SCALE GENOMIC DNA]</scope>
    <source>
        <strain evidence="3 4">RACE1</strain>
    </source>
</reference>
<dbReference type="AlphaFoldDB" id="A0A383ULU6"/>
<dbReference type="GO" id="GO:0006409">
    <property type="term" value="P:tRNA export from nucleus"/>
    <property type="evidence" value="ECO:0007669"/>
    <property type="project" value="TreeGrafter"/>
</dbReference>
<dbReference type="InterPro" id="IPR051177">
    <property type="entry name" value="CIK-Related_Protein"/>
</dbReference>
<feature type="region of interest" description="Disordered" evidence="1">
    <location>
        <begin position="623"/>
        <end position="676"/>
    </location>
</feature>
<dbReference type="PROSITE" id="PS50011">
    <property type="entry name" value="PROTEIN_KINASE_DOM"/>
    <property type="match status" value="1"/>
</dbReference>
<dbReference type="Gene3D" id="1.25.10.10">
    <property type="entry name" value="Leucine-rich Repeat Variant"/>
    <property type="match status" value="1"/>
</dbReference>
<evidence type="ECO:0000259" key="2">
    <source>
        <dbReference type="PROSITE" id="PS50011"/>
    </source>
</evidence>
<evidence type="ECO:0000313" key="4">
    <source>
        <dbReference type="Proteomes" id="UP000275772"/>
    </source>
</evidence>
<dbReference type="Gene3D" id="1.10.510.10">
    <property type="entry name" value="Transferase(Phosphotransferase) domain 1"/>
    <property type="match status" value="1"/>
</dbReference>
<feature type="domain" description="Protein kinase" evidence="2">
    <location>
        <begin position="23"/>
        <end position="296"/>
    </location>
</feature>
<dbReference type="GO" id="GO:0005524">
    <property type="term" value="F:ATP binding"/>
    <property type="evidence" value="ECO:0007669"/>
    <property type="project" value="InterPro"/>
</dbReference>
<feature type="compositionally biased region" description="Low complexity" evidence="1">
    <location>
        <begin position="758"/>
        <end position="773"/>
    </location>
</feature>
<feature type="compositionally biased region" description="Polar residues" evidence="1">
    <location>
        <begin position="648"/>
        <end position="675"/>
    </location>
</feature>
<feature type="region of interest" description="Disordered" evidence="1">
    <location>
        <begin position="575"/>
        <end position="601"/>
    </location>
</feature>
<accession>A0A383ULU6</accession>
<feature type="region of interest" description="Disordered" evidence="1">
    <location>
        <begin position="757"/>
        <end position="799"/>
    </location>
</feature>
<organism evidence="3 4">
    <name type="scientific">Blumeria hordei</name>
    <name type="common">Barley powdery mildew</name>
    <name type="synonym">Blumeria graminis f. sp. hordei</name>
    <dbReference type="NCBI Taxonomy" id="2867405"/>
    <lineage>
        <taxon>Eukaryota</taxon>
        <taxon>Fungi</taxon>
        <taxon>Dikarya</taxon>
        <taxon>Ascomycota</taxon>
        <taxon>Pezizomycotina</taxon>
        <taxon>Leotiomycetes</taxon>
        <taxon>Erysiphales</taxon>
        <taxon>Erysiphaceae</taxon>
        <taxon>Blumeria</taxon>
    </lineage>
</organism>
<dbReference type="InterPro" id="IPR000719">
    <property type="entry name" value="Prot_kinase_dom"/>
</dbReference>
<dbReference type="Pfam" id="PF00069">
    <property type="entry name" value="Pkinase"/>
    <property type="match status" value="1"/>
</dbReference>
<dbReference type="InterPro" id="IPR032682">
    <property type="entry name" value="Cnd1_C"/>
</dbReference>
<dbReference type="PANTHER" id="PTHR12984:SF3">
    <property type="entry name" value="N-TERMINAL KINASE-LIKE PROTEIN"/>
    <property type="match status" value="1"/>
</dbReference>
<dbReference type="GO" id="GO:0005737">
    <property type="term" value="C:cytoplasm"/>
    <property type="evidence" value="ECO:0007669"/>
    <property type="project" value="TreeGrafter"/>
</dbReference>
<dbReference type="InterPro" id="IPR011009">
    <property type="entry name" value="Kinase-like_dom_sf"/>
</dbReference>
<proteinExistence type="predicted"/>
<dbReference type="GO" id="GO:0004672">
    <property type="term" value="F:protein kinase activity"/>
    <property type="evidence" value="ECO:0007669"/>
    <property type="project" value="InterPro"/>
</dbReference>
<sequence>METCKSHEPDESYSPPTSPTWLILPMEFLKSAVVSAISKGPHLPYSFGDQINIDLGIWTLYNGTKRDDGSKCSIFSFEINAKKSLLPLARNAVKKFRTLRHPKVIKVLDTTETDSYVYIVTERVVPLMFSIRRKSMSPETMKWGLFSIAQTFKFINDDAASIHGALQLSSIFTNESGEWKVGGFEVLSSVNDTEAIIHNYGSLVPNSKKYAPPELATSSWNTIKNNPPTAVDAYNFGVLISEVFTGNFSGETKVTQITNIPSDMIPGYRRLTNNNPKARISIGNFLDQGRRNGGFFSTRLIKLTEEVDQLGMKSEHEREIFLSRRDLEQLSDDFPEDYLKTKVLQELLKSIEFGGGGSKIWDVVVKISQNLSDEEFDLKITPAVVRLFTSSDRAIRVSLLDSLPHIIDRISYKIVNDKIFPQLVTGFTDTAPVVREQTVKSVLTIINKLSEKTINGELLRHLAKTANDEQPGIRTNTTICLGKISKNLADRTRAKVLIAAFTRSLADPFLHARHAALTAMSVTSDVFSAEDCANRILPALCPCLIDKENLVREQAIKTMDIFFKKIRKFASALPDSALSPPSTDSSTLAPHMGPSQSNETSSWTGWAISSFTNKVSGVAGEIISNSSPNMVPRPSSAPSIETGKPVAPNTNSNDFPATNTKVHNLSGSKTLYNDSTENETEEIDFDVWEQDDTFFDAPSESVRPSYVSASNPFEKGDEPDFAGWLAAQAGKKPGSKPLPKGLARSVTLGATVSTSRMKNTTTINKNTKAQATTVPVATKIDTTPRDDDDEDGWGDGWNT</sequence>
<dbReference type="SUPFAM" id="SSF48371">
    <property type="entry name" value="ARM repeat"/>
    <property type="match status" value="1"/>
</dbReference>
<dbReference type="PANTHER" id="PTHR12984">
    <property type="entry name" value="SCY1-RELATED S/T PROTEIN KINASE-LIKE"/>
    <property type="match status" value="1"/>
</dbReference>
<evidence type="ECO:0000256" key="1">
    <source>
        <dbReference type="SAM" id="MobiDB-lite"/>
    </source>
</evidence>
<feature type="compositionally biased region" description="Low complexity" evidence="1">
    <location>
        <begin position="575"/>
        <end position="590"/>
    </location>
</feature>
<dbReference type="Gene3D" id="3.30.200.20">
    <property type="entry name" value="Phosphorylase Kinase, domain 1"/>
    <property type="match status" value="1"/>
</dbReference>
<gene>
    <name evidence="3" type="ORF">BLGHR1_11064</name>
</gene>
<name>A0A383ULU6_BLUHO</name>
<dbReference type="Pfam" id="PF12717">
    <property type="entry name" value="Cnd1"/>
    <property type="match status" value="1"/>
</dbReference>
<dbReference type="InterPro" id="IPR016024">
    <property type="entry name" value="ARM-type_fold"/>
</dbReference>
<dbReference type="EMBL" id="UNSH01000009">
    <property type="protein sequence ID" value="SZF00330.1"/>
    <property type="molecule type" value="Genomic_DNA"/>
</dbReference>
<dbReference type="Proteomes" id="UP000275772">
    <property type="component" value="Unassembled WGS sequence"/>
</dbReference>
<protein>
    <recommendedName>
        <fullName evidence="2">Protein kinase domain-containing protein</fullName>
    </recommendedName>
</protein>